<gene>
    <name evidence="1" type="ORF">NEPTK9_001204</name>
</gene>
<accession>A0ABS0AZY5</accession>
<name>A0ABS0AZY5_9BACT</name>
<reference evidence="1 2" key="1">
    <citation type="submission" date="2020-01" db="EMBL/GenBank/DDBJ databases">
        <title>Draft genome sequence of Cand. Neptunochlamydia vexilliferae K9.</title>
        <authorList>
            <person name="Schulz F."/>
            <person name="Koestlbacher S."/>
            <person name="Wascher F."/>
            <person name="Pizzetti I."/>
            <person name="Horn M."/>
        </authorList>
    </citation>
    <scope>NUCLEOTIDE SEQUENCE [LARGE SCALE GENOMIC DNA]</scope>
    <source>
        <strain evidence="1 2">K9</strain>
    </source>
</reference>
<dbReference type="EMBL" id="JAAEJV010000035">
    <property type="protein sequence ID" value="MBF5059688.1"/>
    <property type="molecule type" value="Genomic_DNA"/>
</dbReference>
<comment type="caution">
    <text evidence="1">The sequence shown here is derived from an EMBL/GenBank/DDBJ whole genome shotgun (WGS) entry which is preliminary data.</text>
</comment>
<proteinExistence type="predicted"/>
<evidence type="ECO:0008006" key="3">
    <source>
        <dbReference type="Google" id="ProtNLM"/>
    </source>
</evidence>
<sequence>MISVTGRILRMEMKLRKLWPLIGALCLSLVTPVFAQGNYGGSSSNSQSMHSTSPKAGQGIYQRGTFREITPNAGPRVAHGADVFIRANFIWWKAVQEGTPTVYSGISGTKGKSLDYADEWDPGFKVGLGLNLSHDGWDICSQYTWLHGSNTSSQSSSNLGFSQDSNASGQSASGNFDYSFNSIDLELGRNFYLSQFLTMRPFIGFKGTWQDQEHTTKLNTVVNNAVTSTFKARNDFDVWALGFRGGLNLAYYMAKSWSIYGNVAFSNLWANYTTIEAKGTTTPTGGDSTTNYHRDQDTHYAVKYVFESEIGLRWEMWFSDDNYHFAIQAGWAEQSWINWGVFDTNGALNFHDFNMHGLNLQFRFDF</sequence>
<evidence type="ECO:0000313" key="2">
    <source>
        <dbReference type="Proteomes" id="UP001194714"/>
    </source>
</evidence>
<keyword evidence="2" id="KW-1185">Reference proteome</keyword>
<evidence type="ECO:0000313" key="1">
    <source>
        <dbReference type="EMBL" id="MBF5059688.1"/>
    </source>
</evidence>
<organism evidence="1 2">
    <name type="scientific">Candidatus Neptunichlamydia vexilliferae</name>
    <dbReference type="NCBI Taxonomy" id="1651774"/>
    <lineage>
        <taxon>Bacteria</taxon>
        <taxon>Pseudomonadati</taxon>
        <taxon>Chlamydiota</taxon>
        <taxon>Chlamydiia</taxon>
        <taxon>Parachlamydiales</taxon>
        <taxon>Simkaniaceae</taxon>
        <taxon>Candidatus Neptunichlamydia</taxon>
    </lineage>
</organism>
<dbReference type="Proteomes" id="UP001194714">
    <property type="component" value="Unassembled WGS sequence"/>
</dbReference>
<dbReference type="InterPro" id="IPR007825">
    <property type="entry name" value="Major_OMP_Legionella"/>
</dbReference>
<dbReference type="Pfam" id="PF05150">
    <property type="entry name" value="Legionella_OMP"/>
    <property type="match status" value="1"/>
</dbReference>
<protein>
    <recommendedName>
        <fullName evidence="3">MOMP-like family protein</fullName>
    </recommendedName>
</protein>